<feature type="region of interest" description="Disordered" evidence="1">
    <location>
        <begin position="29"/>
        <end position="52"/>
    </location>
</feature>
<feature type="region of interest" description="Disordered" evidence="1">
    <location>
        <begin position="285"/>
        <end position="307"/>
    </location>
</feature>
<feature type="region of interest" description="Disordered" evidence="1">
    <location>
        <begin position="92"/>
        <end position="112"/>
    </location>
</feature>
<dbReference type="EMBL" id="JAPTSV010000003">
    <property type="protein sequence ID" value="KAJ1529394.1"/>
    <property type="molecule type" value="Genomic_DNA"/>
</dbReference>
<evidence type="ECO:0000256" key="1">
    <source>
        <dbReference type="SAM" id="MobiDB-lite"/>
    </source>
</evidence>
<sequence>MSTCDSGDPPVSGGRGRALCGIRSPFWWYGGRDGAPRPGGDPDEYDPRPQRVVRLPDDIPNVLQRLEVDAEGQYLPGQVAPRANDDEEGALVHAHDPHDRGGDEGGGGRSHEQCDCRRETWVRGGPLGRNKPDPSEGCRCACCRPRAARCPRPRATPVRPRTPEETWRPRPPFWWWCHDMRSRRPVGDPSLYAVVLPRRAPPPAPPLACTFEVEHPGFYLPGQVAFGSLFRSPRPPRSAGHFIDVGLRACAGFKPAAQRYWRPQPEDCQDEYPVLSGLAEADGDGGAAASRGCSEHGASTDWTGDGNNGNNPLCSARPGGHPWHPALLPSLVCTSVAGASAAPPPRLLRHPEAHGGEPCGACSACCRRAADDT</sequence>
<gene>
    <name evidence="2" type="ORF">ONE63_006177</name>
</gene>
<dbReference type="AlphaFoldDB" id="A0AAV7XT77"/>
<evidence type="ECO:0000313" key="2">
    <source>
        <dbReference type="EMBL" id="KAJ1529394.1"/>
    </source>
</evidence>
<feature type="compositionally biased region" description="Basic and acidic residues" evidence="1">
    <location>
        <begin position="93"/>
        <end position="103"/>
    </location>
</feature>
<proteinExistence type="predicted"/>
<keyword evidence="3" id="KW-1185">Reference proteome</keyword>
<comment type="caution">
    <text evidence="2">The sequence shown here is derived from an EMBL/GenBank/DDBJ whole genome shotgun (WGS) entry which is preliminary data.</text>
</comment>
<organism evidence="2 3">
    <name type="scientific">Megalurothrips usitatus</name>
    <name type="common">bean blossom thrips</name>
    <dbReference type="NCBI Taxonomy" id="439358"/>
    <lineage>
        <taxon>Eukaryota</taxon>
        <taxon>Metazoa</taxon>
        <taxon>Ecdysozoa</taxon>
        <taxon>Arthropoda</taxon>
        <taxon>Hexapoda</taxon>
        <taxon>Insecta</taxon>
        <taxon>Pterygota</taxon>
        <taxon>Neoptera</taxon>
        <taxon>Paraneoptera</taxon>
        <taxon>Thysanoptera</taxon>
        <taxon>Terebrantia</taxon>
        <taxon>Thripoidea</taxon>
        <taxon>Thripidae</taxon>
        <taxon>Megalurothrips</taxon>
    </lineage>
</organism>
<evidence type="ECO:0000313" key="3">
    <source>
        <dbReference type="Proteomes" id="UP001075354"/>
    </source>
</evidence>
<name>A0AAV7XT77_9NEOP</name>
<protein>
    <submittedName>
        <fullName evidence="2">Uncharacterized protein</fullName>
    </submittedName>
</protein>
<reference evidence="2" key="1">
    <citation type="submission" date="2022-12" db="EMBL/GenBank/DDBJ databases">
        <title>Chromosome-level genome assembly of the bean flower thrips Megalurothrips usitatus.</title>
        <authorList>
            <person name="Ma L."/>
            <person name="Liu Q."/>
            <person name="Li H."/>
            <person name="Cai W."/>
        </authorList>
    </citation>
    <scope>NUCLEOTIDE SEQUENCE</scope>
    <source>
        <strain evidence="2">Cailab_2022a</strain>
    </source>
</reference>
<dbReference type="Proteomes" id="UP001075354">
    <property type="component" value="Chromosome 3"/>
</dbReference>
<accession>A0AAV7XT77</accession>